<dbReference type="AlphaFoldDB" id="A0A5Q2TPM4"/>
<accession>A0A5Q2TPM4</accession>
<dbReference type="EMBL" id="CP045915">
    <property type="protein sequence ID" value="QGH36974.1"/>
    <property type="molecule type" value="Genomic_DNA"/>
</dbReference>
<dbReference type="KEGG" id="grc:GI584_08530"/>
<keyword evidence="1" id="KW-0808">Transferase</keyword>
<dbReference type="Gene3D" id="3.40.50.300">
    <property type="entry name" value="P-loop containing nucleotide triphosphate hydrolases"/>
    <property type="match status" value="1"/>
</dbReference>
<reference evidence="1 2" key="1">
    <citation type="submission" date="2019-11" db="EMBL/GenBank/DDBJ databases">
        <title>Gracilibacillus salitolerans sp. nov., a moderate halophile isolated from a saline soil in northwest China.</title>
        <authorList>
            <person name="Gan L."/>
        </authorList>
    </citation>
    <scope>NUCLEOTIDE SEQUENCE [LARGE SCALE GENOMIC DNA]</scope>
    <source>
        <strain evidence="1 2">SCU50</strain>
    </source>
</reference>
<sequence>MNNDLRSSELSLISNATIKYPLIFIVGPSRSGSTLMLQWLASTHQFSYPTNLLSRFYGTPIIGAKIQRLLADPKFNFRDEILDFQTDINFVSENGKTKGAMSPNEFWYFWRRFLPFQDIDYLPDDILFDQVEIEVFKKELYGISNVFEKPFALKAMICNYNIEFLNKLFEKAIFIYTKRDPYANIESVLKARERQLGSRELWYSFKIPEYYELKKINDPVKQTAGQIYCINRAVEKGLAKIPKNKKLIVEYEEFCEDPEKFYKSLAYKMKAQGYEIKEKYKGPKHFEVTRKKAGNTEIIKSYSDIVKLYKNK</sequence>
<evidence type="ECO:0000313" key="1">
    <source>
        <dbReference type="EMBL" id="QGH36974.1"/>
    </source>
</evidence>
<organism evidence="1 2">
    <name type="scientific">Gracilibacillus salitolerans</name>
    <dbReference type="NCBI Taxonomy" id="2663022"/>
    <lineage>
        <taxon>Bacteria</taxon>
        <taxon>Bacillati</taxon>
        <taxon>Bacillota</taxon>
        <taxon>Bacilli</taxon>
        <taxon>Bacillales</taxon>
        <taxon>Bacillaceae</taxon>
        <taxon>Gracilibacillus</taxon>
    </lineage>
</organism>
<proteinExistence type="predicted"/>
<dbReference type="InterPro" id="IPR027417">
    <property type="entry name" value="P-loop_NTPase"/>
</dbReference>
<dbReference type="GO" id="GO:0016740">
    <property type="term" value="F:transferase activity"/>
    <property type="evidence" value="ECO:0007669"/>
    <property type="project" value="UniProtKB-KW"/>
</dbReference>
<evidence type="ECO:0000313" key="2">
    <source>
        <dbReference type="Proteomes" id="UP000339690"/>
    </source>
</evidence>
<dbReference type="Proteomes" id="UP000339690">
    <property type="component" value="Chromosome"/>
</dbReference>
<name>A0A5Q2TPM4_9BACI</name>
<dbReference type="SUPFAM" id="SSF52540">
    <property type="entry name" value="P-loop containing nucleoside triphosphate hydrolases"/>
    <property type="match status" value="1"/>
</dbReference>
<keyword evidence="2" id="KW-1185">Reference proteome</keyword>
<dbReference type="Pfam" id="PF13469">
    <property type="entry name" value="Sulfotransfer_3"/>
    <property type="match status" value="1"/>
</dbReference>
<protein>
    <submittedName>
        <fullName evidence="1">Sulfotransferase</fullName>
    </submittedName>
</protein>
<gene>
    <name evidence="1" type="ORF">GI584_08530</name>
</gene>